<name>A0A955I7X8_9BACT</name>
<evidence type="ECO:0000313" key="3">
    <source>
        <dbReference type="Proteomes" id="UP000745577"/>
    </source>
</evidence>
<evidence type="ECO:0000313" key="2">
    <source>
        <dbReference type="EMBL" id="MCA9380242.1"/>
    </source>
</evidence>
<keyword evidence="1" id="KW-0812">Transmembrane</keyword>
<keyword evidence="1" id="KW-1133">Transmembrane helix</keyword>
<dbReference type="EMBL" id="JAGQLL010000041">
    <property type="protein sequence ID" value="MCA9380242.1"/>
    <property type="molecule type" value="Genomic_DNA"/>
</dbReference>
<protein>
    <submittedName>
        <fullName evidence="2">Uncharacterized protein</fullName>
    </submittedName>
</protein>
<reference evidence="2" key="1">
    <citation type="submission" date="2020-04" db="EMBL/GenBank/DDBJ databases">
        <authorList>
            <person name="Zhang T."/>
        </authorList>
    </citation>
    <scope>NUCLEOTIDE SEQUENCE</scope>
    <source>
        <strain evidence="2">HKST-UBA15</strain>
    </source>
</reference>
<gene>
    <name evidence="2" type="ORF">KC675_03645</name>
</gene>
<keyword evidence="1" id="KW-0472">Membrane</keyword>
<sequence>MTIPEIQNNNKRGNRRNGFLRLAGCFLPSLSIFTGATVGVALSPESPVTGAAIGALTPIFLAVGLIYANSRIDNSNIN</sequence>
<proteinExistence type="predicted"/>
<feature type="transmembrane region" description="Helical" evidence="1">
    <location>
        <begin position="20"/>
        <end position="42"/>
    </location>
</feature>
<feature type="transmembrane region" description="Helical" evidence="1">
    <location>
        <begin position="48"/>
        <end position="68"/>
    </location>
</feature>
<dbReference type="Proteomes" id="UP000745577">
    <property type="component" value="Unassembled WGS sequence"/>
</dbReference>
<organism evidence="2 3">
    <name type="scientific">Candidatus Dojkabacteria bacterium</name>
    <dbReference type="NCBI Taxonomy" id="2099670"/>
    <lineage>
        <taxon>Bacteria</taxon>
        <taxon>Candidatus Dojkabacteria</taxon>
    </lineage>
</organism>
<reference evidence="2" key="2">
    <citation type="journal article" date="2021" name="Microbiome">
        <title>Successional dynamics and alternative stable states in a saline activated sludge microbial community over 9 years.</title>
        <authorList>
            <person name="Wang Y."/>
            <person name="Ye J."/>
            <person name="Ju F."/>
            <person name="Liu L."/>
            <person name="Boyd J.A."/>
            <person name="Deng Y."/>
            <person name="Parks D.H."/>
            <person name="Jiang X."/>
            <person name="Yin X."/>
            <person name="Woodcroft B.J."/>
            <person name="Tyson G.W."/>
            <person name="Hugenholtz P."/>
            <person name="Polz M.F."/>
            <person name="Zhang T."/>
        </authorList>
    </citation>
    <scope>NUCLEOTIDE SEQUENCE</scope>
    <source>
        <strain evidence="2">HKST-UBA15</strain>
    </source>
</reference>
<dbReference type="AlphaFoldDB" id="A0A955I7X8"/>
<evidence type="ECO:0000256" key="1">
    <source>
        <dbReference type="SAM" id="Phobius"/>
    </source>
</evidence>
<comment type="caution">
    <text evidence="2">The sequence shown here is derived from an EMBL/GenBank/DDBJ whole genome shotgun (WGS) entry which is preliminary data.</text>
</comment>
<accession>A0A955I7X8</accession>